<organism evidence="2 4">
    <name type="scientific">Rotaria sordida</name>
    <dbReference type="NCBI Taxonomy" id="392033"/>
    <lineage>
        <taxon>Eukaryota</taxon>
        <taxon>Metazoa</taxon>
        <taxon>Spiralia</taxon>
        <taxon>Gnathifera</taxon>
        <taxon>Rotifera</taxon>
        <taxon>Eurotatoria</taxon>
        <taxon>Bdelloidea</taxon>
        <taxon>Philodinida</taxon>
        <taxon>Philodinidae</taxon>
        <taxon>Rotaria</taxon>
    </lineage>
</organism>
<dbReference type="Pfam" id="PF13419">
    <property type="entry name" value="HAD_2"/>
    <property type="match status" value="1"/>
</dbReference>
<dbReference type="SUPFAM" id="SSF56784">
    <property type="entry name" value="HAD-like"/>
    <property type="match status" value="1"/>
</dbReference>
<dbReference type="AlphaFoldDB" id="A0A815MSL7"/>
<dbReference type="NCBIfam" id="TIGR01549">
    <property type="entry name" value="HAD-SF-IA-v1"/>
    <property type="match status" value="1"/>
</dbReference>
<evidence type="ECO:0000313" key="1">
    <source>
        <dbReference type="EMBL" id="CAF1054211.1"/>
    </source>
</evidence>
<gene>
    <name evidence="2" type="ORF">JXQ802_LOCUS36316</name>
    <name evidence="3" type="ORF">JXQ802_LOCUS37063</name>
    <name evidence="1" type="ORF">PYM288_LOCUS17307</name>
</gene>
<dbReference type="EMBL" id="CAJNOL010001955">
    <property type="protein sequence ID" value="CAF1442061.1"/>
    <property type="molecule type" value="Genomic_DNA"/>
</dbReference>
<dbReference type="InterPro" id="IPR041492">
    <property type="entry name" value="HAD_2"/>
</dbReference>
<protein>
    <submittedName>
        <fullName evidence="2">Uncharacterized protein</fullName>
    </submittedName>
</protein>
<dbReference type="SFLD" id="SFLDG01129">
    <property type="entry name" value="C1.5:_HAD__Beta-PGM__Phosphata"/>
    <property type="match status" value="1"/>
</dbReference>
<name>A0A815MSL7_9BILA</name>
<evidence type="ECO:0000313" key="4">
    <source>
        <dbReference type="Proteomes" id="UP000663870"/>
    </source>
</evidence>
<evidence type="ECO:0000313" key="3">
    <source>
        <dbReference type="EMBL" id="CAF1442061.1"/>
    </source>
</evidence>
<sequence length="249" mass="29316">MSSKFFLKHIQLITFDVHNVLLTVQNGAPYQYARLARQHLNIESFDESLLRTNFIQAFRTLNKIHPGYGVHTNISSRQWWTLIIEYTFKDYQLSSIQIEKLSKIIYDEFAQGYMWIKNLQADYILKKLKQKKILGIISNFDERLESLLEQHNLRQYFQFILTPRNCGLYKPQKEIFSYATNLANIQSNNNLCHIGDDIKLDYHAAQAANCHVLLLSKDEKSKNILLNEHKDIDKNHVILNLDELLNLFI</sequence>
<dbReference type="EMBL" id="CAJNOH010000483">
    <property type="protein sequence ID" value="CAF1054211.1"/>
    <property type="molecule type" value="Genomic_DNA"/>
</dbReference>
<dbReference type="Proteomes" id="UP000663854">
    <property type="component" value="Unassembled WGS sequence"/>
</dbReference>
<dbReference type="Gene3D" id="3.40.50.1000">
    <property type="entry name" value="HAD superfamily/HAD-like"/>
    <property type="match status" value="1"/>
</dbReference>
<comment type="caution">
    <text evidence="2">The sequence shown here is derived from an EMBL/GenBank/DDBJ whole genome shotgun (WGS) entry which is preliminary data.</text>
</comment>
<dbReference type="PANTHER" id="PTHR46191">
    <property type="match status" value="1"/>
</dbReference>
<dbReference type="PANTHER" id="PTHR46191:SF2">
    <property type="entry name" value="HALOACID DEHALOGENASE-LIKE HYDROLASE DOMAIN-CONTAINING PROTEIN 3"/>
    <property type="match status" value="1"/>
</dbReference>
<dbReference type="Gene3D" id="1.10.150.720">
    <property type="entry name" value="Haloacid dehalogenase-like hydrolase"/>
    <property type="match status" value="1"/>
</dbReference>
<dbReference type="SFLD" id="SFLDS00003">
    <property type="entry name" value="Haloacid_Dehalogenase"/>
    <property type="match status" value="1"/>
</dbReference>
<dbReference type="InterPro" id="IPR023214">
    <property type="entry name" value="HAD_sf"/>
</dbReference>
<keyword evidence="4" id="KW-1185">Reference proteome</keyword>
<dbReference type="Proteomes" id="UP000663870">
    <property type="component" value="Unassembled WGS sequence"/>
</dbReference>
<dbReference type="InterPro" id="IPR044924">
    <property type="entry name" value="HAD-SF_hydro_IA_REG-2-like_cap"/>
</dbReference>
<dbReference type="InterPro" id="IPR011949">
    <property type="entry name" value="HAD-SF_hydro_IA_REG-2-like"/>
</dbReference>
<dbReference type="InterPro" id="IPR051828">
    <property type="entry name" value="HAD-like_hydrolase_domain"/>
</dbReference>
<accession>A0A815MSL7</accession>
<dbReference type="EMBL" id="CAJNOL010001855">
    <property type="protein sequence ID" value="CAF1428950.1"/>
    <property type="molecule type" value="Genomic_DNA"/>
</dbReference>
<evidence type="ECO:0000313" key="2">
    <source>
        <dbReference type="EMBL" id="CAF1428950.1"/>
    </source>
</evidence>
<dbReference type="NCBIfam" id="TIGR02252">
    <property type="entry name" value="DREG-2"/>
    <property type="match status" value="1"/>
</dbReference>
<proteinExistence type="predicted"/>
<dbReference type="GO" id="GO:0005634">
    <property type="term" value="C:nucleus"/>
    <property type="evidence" value="ECO:0007669"/>
    <property type="project" value="TreeGrafter"/>
</dbReference>
<dbReference type="InterPro" id="IPR006439">
    <property type="entry name" value="HAD-SF_hydro_IA"/>
</dbReference>
<dbReference type="InterPro" id="IPR036412">
    <property type="entry name" value="HAD-like_sf"/>
</dbReference>
<reference evidence="2" key="1">
    <citation type="submission" date="2021-02" db="EMBL/GenBank/DDBJ databases">
        <authorList>
            <person name="Nowell W R."/>
        </authorList>
    </citation>
    <scope>NUCLEOTIDE SEQUENCE</scope>
</reference>